<dbReference type="InterPro" id="IPR005273">
    <property type="entry name" value="Ura-DNA_glyco_family4"/>
</dbReference>
<dbReference type="InterPro" id="IPR005122">
    <property type="entry name" value="Uracil-DNA_glycosylase-like"/>
</dbReference>
<evidence type="ECO:0000256" key="10">
    <source>
        <dbReference type="ARBA" id="ARBA00023014"/>
    </source>
</evidence>
<organism evidence="13 14">
    <name type="scientific">Candidatus Curtissbacteria bacterium RIFCSPHIGHO2_01_FULL_40_12</name>
    <dbReference type="NCBI Taxonomy" id="1797710"/>
    <lineage>
        <taxon>Bacteria</taxon>
        <taxon>Candidatus Curtissiibacteriota</taxon>
    </lineage>
</organism>
<evidence type="ECO:0000256" key="4">
    <source>
        <dbReference type="ARBA" id="ARBA00019403"/>
    </source>
</evidence>
<dbReference type="InterPro" id="IPR051536">
    <property type="entry name" value="UDG_Type-4/5"/>
</dbReference>
<dbReference type="SUPFAM" id="SSF52141">
    <property type="entry name" value="Uracil-DNA glycosylase-like"/>
    <property type="match status" value="1"/>
</dbReference>
<dbReference type="EMBL" id="MFAY01000022">
    <property type="protein sequence ID" value="OGD88962.1"/>
    <property type="molecule type" value="Genomic_DNA"/>
</dbReference>
<keyword evidence="10" id="KW-0411">Iron-sulfur</keyword>
<dbReference type="Proteomes" id="UP000178577">
    <property type="component" value="Unassembled WGS sequence"/>
</dbReference>
<evidence type="ECO:0000256" key="6">
    <source>
        <dbReference type="ARBA" id="ARBA00022723"/>
    </source>
</evidence>
<protein>
    <recommendedName>
        <fullName evidence="4">Type-4 uracil-DNA glycosylase</fullName>
        <ecNumber evidence="3">3.2.2.27</ecNumber>
    </recommendedName>
</protein>
<dbReference type="CDD" id="cd10030">
    <property type="entry name" value="UDG-F4_TTUDGA_SPO1dp_like"/>
    <property type="match status" value="1"/>
</dbReference>
<evidence type="ECO:0000259" key="12">
    <source>
        <dbReference type="SMART" id="SM00986"/>
    </source>
</evidence>
<dbReference type="SMART" id="SM00987">
    <property type="entry name" value="UreE_C"/>
    <property type="match status" value="1"/>
</dbReference>
<evidence type="ECO:0000313" key="13">
    <source>
        <dbReference type="EMBL" id="OGD88962.1"/>
    </source>
</evidence>
<gene>
    <name evidence="13" type="ORF">A2693_00925</name>
</gene>
<dbReference type="AlphaFoldDB" id="A0A1F5GAQ1"/>
<comment type="similarity">
    <text evidence="2">Belongs to the uracil-DNA glycosylase (UDG) superfamily. Type 4 (UDGa) family.</text>
</comment>
<dbReference type="EC" id="3.2.2.27" evidence="3"/>
<accession>A0A1F5GAQ1</accession>
<name>A0A1F5GAQ1_9BACT</name>
<dbReference type="PANTHER" id="PTHR33693">
    <property type="entry name" value="TYPE-5 URACIL-DNA GLYCOSYLASE"/>
    <property type="match status" value="1"/>
</dbReference>
<reference evidence="13 14" key="1">
    <citation type="journal article" date="2016" name="Nat. Commun.">
        <title>Thousands of microbial genomes shed light on interconnected biogeochemical processes in an aquifer system.</title>
        <authorList>
            <person name="Anantharaman K."/>
            <person name="Brown C.T."/>
            <person name="Hug L.A."/>
            <person name="Sharon I."/>
            <person name="Castelle C.J."/>
            <person name="Probst A.J."/>
            <person name="Thomas B.C."/>
            <person name="Singh A."/>
            <person name="Wilkins M.J."/>
            <person name="Karaoz U."/>
            <person name="Brodie E.L."/>
            <person name="Williams K.H."/>
            <person name="Hubbard S.S."/>
            <person name="Banfield J.F."/>
        </authorList>
    </citation>
    <scope>NUCLEOTIDE SEQUENCE [LARGE SCALE GENOMIC DNA]</scope>
</reference>
<evidence type="ECO:0000256" key="9">
    <source>
        <dbReference type="ARBA" id="ARBA00023004"/>
    </source>
</evidence>
<keyword evidence="7" id="KW-0227">DNA damage</keyword>
<dbReference type="GO" id="GO:0051539">
    <property type="term" value="F:4 iron, 4 sulfur cluster binding"/>
    <property type="evidence" value="ECO:0007669"/>
    <property type="project" value="UniProtKB-KW"/>
</dbReference>
<comment type="caution">
    <text evidence="13">The sequence shown here is derived from an EMBL/GenBank/DDBJ whole genome shotgun (WGS) entry which is preliminary data.</text>
</comment>
<dbReference type="SMART" id="SM00986">
    <property type="entry name" value="UDG"/>
    <property type="match status" value="1"/>
</dbReference>
<dbReference type="InterPro" id="IPR036895">
    <property type="entry name" value="Uracil-DNA_glycosylase-like_sf"/>
</dbReference>
<evidence type="ECO:0000256" key="8">
    <source>
        <dbReference type="ARBA" id="ARBA00022801"/>
    </source>
</evidence>
<keyword evidence="8" id="KW-0378">Hydrolase</keyword>
<dbReference type="Pfam" id="PF03167">
    <property type="entry name" value="UDG"/>
    <property type="match status" value="1"/>
</dbReference>
<evidence type="ECO:0000256" key="3">
    <source>
        <dbReference type="ARBA" id="ARBA00012030"/>
    </source>
</evidence>
<keyword evidence="6" id="KW-0479">Metal-binding</keyword>
<proteinExistence type="inferred from homology"/>
<evidence type="ECO:0000313" key="14">
    <source>
        <dbReference type="Proteomes" id="UP000178577"/>
    </source>
</evidence>
<evidence type="ECO:0000256" key="1">
    <source>
        <dbReference type="ARBA" id="ARBA00001400"/>
    </source>
</evidence>
<dbReference type="PANTHER" id="PTHR33693:SF1">
    <property type="entry name" value="TYPE-4 URACIL-DNA GLYCOSYLASE"/>
    <property type="match status" value="1"/>
</dbReference>
<dbReference type="GO" id="GO:0004844">
    <property type="term" value="F:uracil DNA N-glycosylase activity"/>
    <property type="evidence" value="ECO:0007669"/>
    <property type="project" value="UniProtKB-EC"/>
</dbReference>
<feature type="domain" description="Uracil-DNA glycosylase-like" evidence="12">
    <location>
        <begin position="37"/>
        <end position="193"/>
    </location>
</feature>
<dbReference type="GO" id="GO:0006281">
    <property type="term" value="P:DNA repair"/>
    <property type="evidence" value="ECO:0007669"/>
    <property type="project" value="UniProtKB-KW"/>
</dbReference>
<keyword evidence="5" id="KW-0004">4Fe-4S</keyword>
<evidence type="ECO:0000256" key="5">
    <source>
        <dbReference type="ARBA" id="ARBA00022485"/>
    </source>
</evidence>
<evidence type="ECO:0000256" key="2">
    <source>
        <dbReference type="ARBA" id="ARBA00006521"/>
    </source>
</evidence>
<comment type="catalytic activity">
    <reaction evidence="1">
        <text>Hydrolyzes single-stranded DNA or mismatched double-stranded DNA and polynucleotides, releasing free uracil.</text>
        <dbReference type="EC" id="3.2.2.27"/>
    </reaction>
</comment>
<dbReference type="NCBIfam" id="TIGR00758">
    <property type="entry name" value="UDG_fam4"/>
    <property type="match status" value="1"/>
</dbReference>
<evidence type="ECO:0000256" key="11">
    <source>
        <dbReference type="ARBA" id="ARBA00023204"/>
    </source>
</evidence>
<dbReference type="GO" id="GO:0046872">
    <property type="term" value="F:metal ion binding"/>
    <property type="evidence" value="ECO:0007669"/>
    <property type="project" value="UniProtKB-KW"/>
</dbReference>
<keyword evidence="9" id="KW-0408">Iron</keyword>
<evidence type="ECO:0000256" key="7">
    <source>
        <dbReference type="ARBA" id="ARBA00022763"/>
    </source>
</evidence>
<dbReference type="Gene3D" id="3.40.470.10">
    <property type="entry name" value="Uracil-DNA glycosylase-like domain"/>
    <property type="match status" value="1"/>
</dbReference>
<keyword evidence="11" id="KW-0234">DNA repair</keyword>
<sequence length="201" mass="22614">MDCVRTQKLRKIRDEIVNLTNSPLYEYRRKNNYFPVIGEGNHRAKLMFIGEAPGESEAKTGRPFCGAAGKILDELIESIGLKRADVYITNVVKDRPPNNRDPNPSEIALYGPFLQRQIEIIKPKVIATLGRFSTKYILEKFGLPEVSQSISVLHGKAINAKVGFGPCVIVPLYHPAVVLYSSTSRKILEEDFEILKKMIRG</sequence>